<evidence type="ECO:0000256" key="6">
    <source>
        <dbReference type="ARBA" id="ARBA00023136"/>
    </source>
</evidence>
<feature type="transmembrane region" description="Helical" evidence="7">
    <location>
        <begin position="402"/>
        <end position="427"/>
    </location>
</feature>
<feature type="transmembrane region" description="Helical" evidence="7">
    <location>
        <begin position="138"/>
        <end position="159"/>
    </location>
</feature>
<evidence type="ECO:0000256" key="1">
    <source>
        <dbReference type="ARBA" id="ARBA00004651"/>
    </source>
</evidence>
<dbReference type="Proteomes" id="UP000466187">
    <property type="component" value="Chromosome"/>
</dbReference>
<proteinExistence type="inferred from homology"/>
<evidence type="ECO:0000256" key="4">
    <source>
        <dbReference type="ARBA" id="ARBA00022692"/>
    </source>
</evidence>
<dbReference type="InterPro" id="IPR006707">
    <property type="entry name" value="T7SS_EccD"/>
</dbReference>
<dbReference type="NCBIfam" id="TIGR03920">
    <property type="entry name" value="T7SS_EccD"/>
    <property type="match status" value="1"/>
</dbReference>
<keyword evidence="4 7" id="KW-0812">Transmembrane</keyword>
<dbReference type="Pfam" id="PF08817">
    <property type="entry name" value="YukD"/>
    <property type="match status" value="1"/>
</dbReference>
<evidence type="ECO:0000256" key="2">
    <source>
        <dbReference type="ARBA" id="ARBA00006162"/>
    </source>
</evidence>
<accession>A0A7I7WR21</accession>
<feature type="transmembrane region" description="Helical" evidence="7">
    <location>
        <begin position="224"/>
        <end position="244"/>
    </location>
</feature>
<comment type="subcellular location">
    <subcellularLocation>
        <location evidence="1">Cell membrane</location>
        <topology evidence="1">Multi-pass membrane protein</topology>
    </subcellularLocation>
</comment>
<keyword evidence="3" id="KW-1003">Cell membrane</keyword>
<feature type="transmembrane region" description="Helical" evidence="7">
    <location>
        <begin position="193"/>
        <end position="212"/>
    </location>
</feature>
<dbReference type="Pfam" id="PF19053">
    <property type="entry name" value="EccD"/>
    <property type="match status" value="2"/>
</dbReference>
<dbReference type="KEGG" id="mgad:MGAD_27030"/>
<feature type="domain" description="EccD-like transmembrane" evidence="8">
    <location>
        <begin position="121"/>
        <end position="280"/>
    </location>
</feature>
<dbReference type="EMBL" id="AP022608">
    <property type="protein sequence ID" value="BBZ18368.1"/>
    <property type="molecule type" value="Genomic_DNA"/>
</dbReference>
<feature type="transmembrane region" description="Helical" evidence="7">
    <location>
        <begin position="112"/>
        <end position="132"/>
    </location>
</feature>
<dbReference type="AlphaFoldDB" id="A0A7I7WR21"/>
<feature type="domain" description="EccD-like transmembrane" evidence="8">
    <location>
        <begin position="281"/>
        <end position="430"/>
    </location>
</feature>
<evidence type="ECO:0000256" key="5">
    <source>
        <dbReference type="ARBA" id="ARBA00022989"/>
    </source>
</evidence>
<keyword evidence="6 7" id="KW-0472">Membrane</keyword>
<evidence type="ECO:0000313" key="9">
    <source>
        <dbReference type="EMBL" id="BBZ18368.1"/>
    </source>
</evidence>
<evidence type="ECO:0000259" key="8">
    <source>
        <dbReference type="Pfam" id="PF19053"/>
    </source>
</evidence>
<dbReference type="Gene3D" id="3.10.20.90">
    <property type="entry name" value="Phosphatidylinositol 3-kinase Catalytic Subunit, Chain A, domain 1"/>
    <property type="match status" value="1"/>
</dbReference>
<sequence>MPDSLCRLTVASCTDDAHRAVDLELPANVGVGELVPQIVDLVHRDSTPTPGLDWVLSKLGDPPLTESESLYDNDVRDGDLLVLTTTEPAPAERSSCDPCHAMAAGRTTAPRMLPAIACELLGGCGAAVLAWPAAGVAISSRIVVGACLAVAAGVGAVIIRRLRGDPLICVTLSLIAVLYAGATGFLTVRTGTAVSGLLLASAAVFAAAILLLRMTNCGRTCLTALAAAAVLVSATAAAAVSWGLQLSAGGATLVGLSLATLGVTPRLAMAFTGITPDAAPNVRRCHQTLTGLVAGSSAGGALGAIAVAVGEVRDAGSAFRGTSFIAMVALVLLLRVRTHVDATRRASLAGAGVLCLLAGFAAAAVAAPGHAHVISVLAASTGAAALGSIVRQTVSPIALRTVEVLECVAIAAVIPMACWVGGIYGWARGMNLI</sequence>
<dbReference type="RefSeq" id="WP_163686940.1">
    <property type="nucleotide sequence ID" value="NZ_AP022608.1"/>
</dbReference>
<protein>
    <submittedName>
        <fullName evidence="9">Type VII secretion integral membrane protein EccD</fullName>
    </submittedName>
</protein>
<reference evidence="9 10" key="1">
    <citation type="journal article" date="2019" name="Emerg. Microbes Infect.">
        <title>Comprehensive subspecies identification of 175 nontuberculous mycobacteria species based on 7547 genomic profiles.</title>
        <authorList>
            <person name="Matsumoto Y."/>
            <person name="Kinjo T."/>
            <person name="Motooka D."/>
            <person name="Nabeya D."/>
            <person name="Jung N."/>
            <person name="Uechi K."/>
            <person name="Horii T."/>
            <person name="Iida T."/>
            <person name="Fujita J."/>
            <person name="Nakamura S."/>
        </authorList>
    </citation>
    <scope>NUCLEOTIDE SEQUENCE [LARGE SCALE GENOMIC DNA]</scope>
    <source>
        <strain evidence="9 10">JCM 12688</strain>
    </source>
</reference>
<comment type="similarity">
    <text evidence="2">Belongs to the EccD/Snm4 family.</text>
</comment>
<feature type="transmembrane region" description="Helical" evidence="7">
    <location>
        <begin position="346"/>
        <end position="367"/>
    </location>
</feature>
<evidence type="ECO:0000256" key="3">
    <source>
        <dbReference type="ARBA" id="ARBA00022475"/>
    </source>
</evidence>
<keyword evidence="5 7" id="KW-1133">Transmembrane helix</keyword>
<feature type="transmembrane region" description="Helical" evidence="7">
    <location>
        <begin position="373"/>
        <end position="390"/>
    </location>
</feature>
<feature type="transmembrane region" description="Helical" evidence="7">
    <location>
        <begin position="250"/>
        <end position="268"/>
    </location>
</feature>
<feature type="transmembrane region" description="Helical" evidence="7">
    <location>
        <begin position="166"/>
        <end position="187"/>
    </location>
</feature>
<organism evidence="9 10">
    <name type="scientific">Mycolicibacterium gadium</name>
    <name type="common">Mycobacterium gadium</name>
    <dbReference type="NCBI Taxonomy" id="1794"/>
    <lineage>
        <taxon>Bacteria</taxon>
        <taxon>Bacillati</taxon>
        <taxon>Actinomycetota</taxon>
        <taxon>Actinomycetes</taxon>
        <taxon>Mycobacteriales</taxon>
        <taxon>Mycobacteriaceae</taxon>
        <taxon>Mycolicibacterium</taxon>
    </lineage>
</organism>
<dbReference type="InterPro" id="IPR024962">
    <property type="entry name" value="YukD-like"/>
</dbReference>
<evidence type="ECO:0000313" key="10">
    <source>
        <dbReference type="Proteomes" id="UP000466187"/>
    </source>
</evidence>
<name>A0A7I7WR21_MYCGU</name>
<dbReference type="InterPro" id="IPR044049">
    <property type="entry name" value="EccD_transm"/>
</dbReference>
<evidence type="ECO:0000256" key="7">
    <source>
        <dbReference type="SAM" id="Phobius"/>
    </source>
</evidence>
<feature type="transmembrane region" description="Helical" evidence="7">
    <location>
        <begin position="315"/>
        <end position="334"/>
    </location>
</feature>
<feature type="transmembrane region" description="Helical" evidence="7">
    <location>
        <begin position="289"/>
        <end position="309"/>
    </location>
</feature>
<gene>
    <name evidence="9" type="ORF">MGAD_27030</name>
</gene>
<dbReference type="GO" id="GO:0005886">
    <property type="term" value="C:plasma membrane"/>
    <property type="evidence" value="ECO:0007669"/>
    <property type="project" value="UniProtKB-SubCell"/>
</dbReference>